<dbReference type="SUPFAM" id="SSF53098">
    <property type="entry name" value="Ribonuclease H-like"/>
    <property type="match status" value="1"/>
</dbReference>
<dbReference type="KEGG" id="psoj:PHYSODRAFT_412287"/>
<dbReference type="SMR" id="G4YT35"/>
<evidence type="ECO:0000259" key="1">
    <source>
        <dbReference type="PROSITE" id="PS50879"/>
    </source>
</evidence>
<reference evidence="2 3" key="1">
    <citation type="journal article" date="2006" name="Science">
        <title>Phytophthora genome sequences uncover evolutionary origins and mechanisms of pathogenesis.</title>
        <authorList>
            <person name="Tyler B.M."/>
            <person name="Tripathy S."/>
            <person name="Zhang X."/>
            <person name="Dehal P."/>
            <person name="Jiang R.H."/>
            <person name="Aerts A."/>
            <person name="Arredondo F.D."/>
            <person name="Baxter L."/>
            <person name="Bensasson D."/>
            <person name="Beynon J.L."/>
            <person name="Chapman J."/>
            <person name="Damasceno C.M."/>
            <person name="Dorrance A.E."/>
            <person name="Dou D."/>
            <person name="Dickerman A.W."/>
            <person name="Dubchak I.L."/>
            <person name="Garbelotto M."/>
            <person name="Gijzen M."/>
            <person name="Gordon S.G."/>
            <person name="Govers F."/>
            <person name="Grunwald N.J."/>
            <person name="Huang W."/>
            <person name="Ivors K.L."/>
            <person name="Jones R.W."/>
            <person name="Kamoun S."/>
            <person name="Krampis K."/>
            <person name="Lamour K.H."/>
            <person name="Lee M.K."/>
            <person name="McDonald W.H."/>
            <person name="Medina M."/>
            <person name="Meijer H.J."/>
            <person name="Nordberg E.K."/>
            <person name="Maclean D.J."/>
            <person name="Ospina-Giraldo M.D."/>
            <person name="Morris P.F."/>
            <person name="Phuntumart V."/>
            <person name="Putnam N.H."/>
            <person name="Rash S."/>
            <person name="Rose J.K."/>
            <person name="Sakihama Y."/>
            <person name="Salamov A.A."/>
            <person name="Savidor A."/>
            <person name="Scheuring C.F."/>
            <person name="Smith B.M."/>
            <person name="Sobral B.W."/>
            <person name="Terry A."/>
            <person name="Torto-Alalibo T.A."/>
            <person name="Win J."/>
            <person name="Xu Z."/>
            <person name="Zhang H."/>
            <person name="Grigoriev I.V."/>
            <person name="Rokhsar D.S."/>
            <person name="Boore J.L."/>
        </authorList>
    </citation>
    <scope>NUCLEOTIDE SEQUENCE [LARGE SCALE GENOMIC DNA]</scope>
    <source>
        <strain evidence="2 3">P6497</strain>
    </source>
</reference>
<evidence type="ECO:0000313" key="2">
    <source>
        <dbReference type="EMBL" id="EGZ25961.1"/>
    </source>
</evidence>
<feature type="non-terminal residue" evidence="2">
    <location>
        <position position="1"/>
    </location>
</feature>
<dbReference type="InParanoid" id="G4YT35"/>
<feature type="domain" description="RNase H type-1" evidence="1">
    <location>
        <begin position="74"/>
        <end position="154"/>
    </location>
</feature>
<dbReference type="InterPro" id="IPR002156">
    <property type="entry name" value="RNaseH_domain"/>
</dbReference>
<dbReference type="AlphaFoldDB" id="G4YT35"/>
<dbReference type="PROSITE" id="PS50879">
    <property type="entry name" value="RNASE_H_1"/>
    <property type="match status" value="1"/>
</dbReference>
<organism evidence="2 3">
    <name type="scientific">Phytophthora sojae (strain P6497)</name>
    <name type="common">Soybean stem and root rot agent</name>
    <name type="synonym">Phytophthora megasperma f. sp. glycines</name>
    <dbReference type="NCBI Taxonomy" id="1094619"/>
    <lineage>
        <taxon>Eukaryota</taxon>
        <taxon>Sar</taxon>
        <taxon>Stramenopiles</taxon>
        <taxon>Oomycota</taxon>
        <taxon>Peronosporomycetes</taxon>
        <taxon>Peronosporales</taxon>
        <taxon>Peronosporaceae</taxon>
        <taxon>Phytophthora</taxon>
    </lineage>
</organism>
<dbReference type="Gene3D" id="3.30.420.10">
    <property type="entry name" value="Ribonuclease H-like superfamily/Ribonuclease H"/>
    <property type="match status" value="1"/>
</dbReference>
<keyword evidence="3" id="KW-1185">Reference proteome</keyword>
<name>G4YT35_PHYSP</name>
<dbReference type="STRING" id="1094619.G4YT35"/>
<dbReference type="EMBL" id="JH159152">
    <property type="protein sequence ID" value="EGZ25961.1"/>
    <property type="molecule type" value="Genomic_DNA"/>
</dbReference>
<dbReference type="InterPro" id="IPR036397">
    <property type="entry name" value="RNaseH_sf"/>
</dbReference>
<dbReference type="GeneID" id="20651742"/>
<dbReference type="GO" id="GO:0004523">
    <property type="term" value="F:RNA-DNA hybrid ribonuclease activity"/>
    <property type="evidence" value="ECO:0007669"/>
    <property type="project" value="InterPro"/>
</dbReference>
<protein>
    <recommendedName>
        <fullName evidence="1">RNase H type-1 domain-containing protein</fullName>
    </recommendedName>
</protein>
<dbReference type="InterPro" id="IPR012337">
    <property type="entry name" value="RNaseH-like_sf"/>
</dbReference>
<gene>
    <name evidence="2" type="ORF">PHYSODRAFT_412287</name>
</gene>
<evidence type="ECO:0000313" key="3">
    <source>
        <dbReference type="Proteomes" id="UP000002640"/>
    </source>
</evidence>
<dbReference type="RefSeq" id="XP_009521249.1">
    <property type="nucleotide sequence ID" value="XM_009522954.1"/>
</dbReference>
<dbReference type="Proteomes" id="UP000002640">
    <property type="component" value="Unassembled WGS sequence"/>
</dbReference>
<feature type="non-terminal residue" evidence="2">
    <location>
        <position position="154"/>
    </location>
</feature>
<proteinExistence type="predicted"/>
<dbReference type="GO" id="GO:0003676">
    <property type="term" value="F:nucleic acid binding"/>
    <property type="evidence" value="ECO:0007669"/>
    <property type="project" value="InterPro"/>
</dbReference>
<accession>G4YT35</accession>
<dbReference type="Pfam" id="PF13456">
    <property type="entry name" value="RVT_3"/>
    <property type="match status" value="1"/>
</dbReference>
<sequence>GIWKWRSEYLNPDPKPHAHRFRALLRVRLRQSYLTIDASYATNVSSSAERRAARIVVNALAANYDPLPIPVVAADTVYVLFFDGGSRGNPGPGGSGSVIVRLDPGARAGVPVWFASMAYGDIRTTNNTAEYRGLLHGLKYANKCGLEPLHVVGD</sequence>